<dbReference type="Proteomes" id="UP001172159">
    <property type="component" value="Unassembled WGS sequence"/>
</dbReference>
<comment type="caution">
    <text evidence="2">The sequence shown here is derived from an EMBL/GenBank/DDBJ whole genome shotgun (WGS) entry which is preliminary data.</text>
</comment>
<proteinExistence type="predicted"/>
<sequence>MSSSKFGRPPPHHDATRPSTSPAKTSLKCNAPTLKSKRNGELGSSQLKRRRITSNHAIAPSSVSLSQSPEPSSINDILRSHSRERLYVPPLQWTAHHLDLLGCRFVRNKTPRPTVEGHRADLPAQTALGLLANRLLCPSITEFKTTVIRLHLEDHNIIYRRSDLLFSFGSRPVVNLTTDGVFSLSRTDSAAPVMAYLDIEAVRSRRNTSIKVSGGNRPNPPIARLRQKIQRRLNPIKEAEDPYIAAVLIALAQAVTRDSPVPAASQDEEVTPEATTRIKVRG</sequence>
<gene>
    <name evidence="2" type="ORF">B0T21DRAFT_134619</name>
</gene>
<dbReference type="AlphaFoldDB" id="A0AA39ZPL5"/>
<keyword evidence="3" id="KW-1185">Reference proteome</keyword>
<accession>A0AA39ZPL5</accession>
<feature type="compositionally biased region" description="Polar residues" evidence="1">
    <location>
        <begin position="17"/>
        <end position="28"/>
    </location>
</feature>
<feature type="region of interest" description="Disordered" evidence="1">
    <location>
        <begin position="260"/>
        <end position="282"/>
    </location>
</feature>
<protein>
    <submittedName>
        <fullName evidence="2">Uncharacterized protein</fullName>
    </submittedName>
</protein>
<feature type="compositionally biased region" description="Low complexity" evidence="1">
    <location>
        <begin position="60"/>
        <end position="73"/>
    </location>
</feature>
<name>A0AA39ZPL5_9PEZI</name>
<evidence type="ECO:0000313" key="3">
    <source>
        <dbReference type="Proteomes" id="UP001172159"/>
    </source>
</evidence>
<evidence type="ECO:0000256" key="1">
    <source>
        <dbReference type="SAM" id="MobiDB-lite"/>
    </source>
</evidence>
<evidence type="ECO:0000313" key="2">
    <source>
        <dbReference type="EMBL" id="KAK0701115.1"/>
    </source>
</evidence>
<organism evidence="2 3">
    <name type="scientific">Apiosordaria backusii</name>
    <dbReference type="NCBI Taxonomy" id="314023"/>
    <lineage>
        <taxon>Eukaryota</taxon>
        <taxon>Fungi</taxon>
        <taxon>Dikarya</taxon>
        <taxon>Ascomycota</taxon>
        <taxon>Pezizomycotina</taxon>
        <taxon>Sordariomycetes</taxon>
        <taxon>Sordariomycetidae</taxon>
        <taxon>Sordariales</taxon>
        <taxon>Lasiosphaeriaceae</taxon>
        <taxon>Apiosordaria</taxon>
    </lineage>
</organism>
<feature type="region of interest" description="Disordered" evidence="1">
    <location>
        <begin position="1"/>
        <end position="75"/>
    </location>
</feature>
<dbReference type="EMBL" id="JAUKTV010000033">
    <property type="protein sequence ID" value="KAK0701115.1"/>
    <property type="molecule type" value="Genomic_DNA"/>
</dbReference>
<reference evidence="2" key="1">
    <citation type="submission" date="2023-06" db="EMBL/GenBank/DDBJ databases">
        <title>Genome-scale phylogeny and comparative genomics of the fungal order Sordariales.</title>
        <authorList>
            <consortium name="Lawrence Berkeley National Laboratory"/>
            <person name="Hensen N."/>
            <person name="Bonometti L."/>
            <person name="Westerberg I."/>
            <person name="Brannstrom I.O."/>
            <person name="Guillou S."/>
            <person name="Cros-Aarteil S."/>
            <person name="Calhoun S."/>
            <person name="Haridas S."/>
            <person name="Kuo A."/>
            <person name="Mondo S."/>
            <person name="Pangilinan J."/>
            <person name="Riley R."/>
            <person name="Labutti K."/>
            <person name="Andreopoulos B."/>
            <person name="Lipzen A."/>
            <person name="Chen C."/>
            <person name="Yanf M."/>
            <person name="Daum C."/>
            <person name="Ng V."/>
            <person name="Clum A."/>
            <person name="Steindorff A."/>
            <person name="Ohm R."/>
            <person name="Martin F."/>
            <person name="Silar P."/>
            <person name="Natvig D."/>
            <person name="Lalanne C."/>
            <person name="Gautier V."/>
            <person name="Ament-Velasquez S.L."/>
            <person name="Kruys A."/>
            <person name="Hutchinson M.I."/>
            <person name="Powell A.J."/>
            <person name="Barry K."/>
            <person name="Miller A.N."/>
            <person name="Grigoriev I.V."/>
            <person name="Debuchy R."/>
            <person name="Gladieux P."/>
            <person name="Thoren M.H."/>
            <person name="Johannesson H."/>
        </authorList>
    </citation>
    <scope>NUCLEOTIDE SEQUENCE</scope>
    <source>
        <strain evidence="2">CBS 540.89</strain>
    </source>
</reference>